<evidence type="ECO:0000313" key="1">
    <source>
        <dbReference type="EMBL" id="MCS5713731.1"/>
    </source>
</evidence>
<dbReference type="Gene3D" id="3.40.50.300">
    <property type="entry name" value="P-loop containing nucleotide triphosphate hydrolases"/>
    <property type="match status" value="1"/>
</dbReference>
<sequence length="367" mass="38382">MAAQLLVSAIGVRVALNFDDSVSGPTVQEISYGWVDAAAHAGPADVSIYIRANPPSSVPGPFDVVVADAREAAALLTSRVTLAAIEFRRSQLLMFHACGVAAEDGQVHAFVGPSGTGKTTLVGHLARYLGYVTDETIGTDANGRVLPYRKPLSRILGFGAKIQTPPSGLGLLELPDAPLSLSSIHILKRVPGSSESPFAVDLPLLDAMTALIPEMSYLPELDRPLCQLAELITRIGGVRTLTYAEASSVPSWFEGQVGEAAAPEDWGAVDPSGEDGPLPPGWYCRTAATDAVRVDGRIMLLHGSTVRVLDGIGPLIWDMAASAVSTEAISLSVVETYGVPMGLDPRAAVAAALVELVEAGVLRSGRQ</sequence>
<keyword evidence="2" id="KW-1185">Reference proteome</keyword>
<organism evidence="1 2">
    <name type="scientific">Herbiconiux gentiana</name>
    <dbReference type="NCBI Taxonomy" id="2970912"/>
    <lineage>
        <taxon>Bacteria</taxon>
        <taxon>Bacillati</taxon>
        <taxon>Actinomycetota</taxon>
        <taxon>Actinomycetes</taxon>
        <taxon>Micrococcales</taxon>
        <taxon>Microbacteriaceae</taxon>
        <taxon>Herbiconiux</taxon>
    </lineage>
</organism>
<dbReference type="SUPFAM" id="SSF53795">
    <property type="entry name" value="PEP carboxykinase-like"/>
    <property type="match status" value="1"/>
</dbReference>
<comment type="caution">
    <text evidence="1">The sequence shown here is derived from an EMBL/GenBank/DDBJ whole genome shotgun (WGS) entry which is preliminary data.</text>
</comment>
<dbReference type="InterPro" id="IPR027417">
    <property type="entry name" value="P-loop_NTPase"/>
</dbReference>
<dbReference type="Proteomes" id="UP001165580">
    <property type="component" value="Unassembled WGS sequence"/>
</dbReference>
<dbReference type="SUPFAM" id="SSF52540">
    <property type="entry name" value="P-loop containing nucleoside triphosphate hydrolases"/>
    <property type="match status" value="1"/>
</dbReference>
<reference evidence="1" key="1">
    <citation type="submission" date="2022-08" db="EMBL/GenBank/DDBJ databases">
        <authorList>
            <person name="Deng Y."/>
            <person name="Han X.-F."/>
            <person name="Zhang Y.-Q."/>
        </authorList>
    </citation>
    <scope>NUCLEOTIDE SEQUENCE</scope>
    <source>
        <strain evidence="1">CPCC 205716</strain>
    </source>
</reference>
<gene>
    <name evidence="1" type="ORF">NVV95_04095</name>
</gene>
<proteinExistence type="predicted"/>
<dbReference type="EMBL" id="JANTEZ010000002">
    <property type="protein sequence ID" value="MCS5713731.1"/>
    <property type="molecule type" value="Genomic_DNA"/>
</dbReference>
<evidence type="ECO:0008006" key="3">
    <source>
        <dbReference type="Google" id="ProtNLM"/>
    </source>
</evidence>
<dbReference type="RefSeq" id="WP_259485278.1">
    <property type="nucleotide sequence ID" value="NZ_JANTEZ010000002.1"/>
</dbReference>
<evidence type="ECO:0000313" key="2">
    <source>
        <dbReference type="Proteomes" id="UP001165580"/>
    </source>
</evidence>
<protein>
    <recommendedName>
        <fullName evidence="3">PqqD family peptide modification chaperone</fullName>
    </recommendedName>
</protein>
<name>A0ABT2GFZ4_9MICO</name>
<accession>A0ABT2GFZ4</accession>